<dbReference type="SUPFAM" id="SSF53335">
    <property type="entry name" value="S-adenosyl-L-methionine-dependent methyltransferases"/>
    <property type="match status" value="1"/>
</dbReference>
<dbReference type="Gene3D" id="1.10.1200.270">
    <property type="entry name" value="Methyltransferase, alpha-helical capping domain"/>
    <property type="match status" value="1"/>
</dbReference>
<dbReference type="Gene3D" id="3.40.50.150">
    <property type="entry name" value="Vaccinia Virus protein VP39"/>
    <property type="match status" value="1"/>
</dbReference>
<sequence length="358" mass="39097">MEGNGAYNLAALCQRGVADATKDLLDDAIQRFVKASHAPPQRLTILDLGASQGLNSLALVTYLLQSLDASLPSSPPHVLVLHEDQPANDFATLLTTLNSPASYIHTRPGTFTGVIAKSFYDPVVPPASIEIAVSYIAVQWLASVPTPLPGSIICVNHHQRKHLVPSDVMRKWQTAAHDDFIAFLRLRATELADDGLLCLTHTANFDDEDEDQPMWAWANQAILALDDVVATGLMSPASLNRIAVGIYFRTTAESREACTSVADVLRLDAHRRIEMTYPFPHGAAAAMFVMAIFKPSFEAGMTEAERINPDVARGLLDAMATRLSQPDKSGEPFYRCITVPYVFAAFTRLRRKNPTSGL</sequence>
<accession>A0A485K5Z1</accession>
<keyword evidence="1" id="KW-0479">Metal-binding</keyword>
<name>A0A485K5Z1_9STRA</name>
<protein>
    <submittedName>
        <fullName evidence="4">Aste57867_1804 protein</fullName>
    </submittedName>
</protein>
<evidence type="ECO:0000313" key="4">
    <source>
        <dbReference type="EMBL" id="VFT79013.1"/>
    </source>
</evidence>
<dbReference type="GO" id="GO:0008168">
    <property type="term" value="F:methyltransferase activity"/>
    <property type="evidence" value="ECO:0007669"/>
    <property type="project" value="InterPro"/>
</dbReference>
<dbReference type="Proteomes" id="UP000332933">
    <property type="component" value="Unassembled WGS sequence"/>
</dbReference>
<dbReference type="EMBL" id="VJMH01000167">
    <property type="protein sequence ID" value="KAF0718235.1"/>
    <property type="molecule type" value="Genomic_DNA"/>
</dbReference>
<dbReference type="InterPro" id="IPR005299">
    <property type="entry name" value="MeTrfase_7"/>
</dbReference>
<evidence type="ECO:0000313" key="3">
    <source>
        <dbReference type="EMBL" id="KAF0718235.1"/>
    </source>
</evidence>
<dbReference type="OrthoDB" id="1523883at2759"/>
<gene>
    <name evidence="4" type="primary">Aste57867_1804</name>
    <name evidence="3" type="ORF">As57867_001802</name>
    <name evidence="4" type="ORF">ASTE57867_1804</name>
</gene>
<evidence type="ECO:0000256" key="1">
    <source>
        <dbReference type="ARBA" id="ARBA00022723"/>
    </source>
</evidence>
<reference evidence="4 5" key="1">
    <citation type="submission" date="2019-03" db="EMBL/GenBank/DDBJ databases">
        <authorList>
            <person name="Gaulin E."/>
            <person name="Dumas B."/>
        </authorList>
    </citation>
    <scope>NUCLEOTIDE SEQUENCE [LARGE SCALE GENOMIC DNA]</scope>
    <source>
        <strain evidence="4">CBS 568.67</strain>
    </source>
</reference>
<dbReference type="InterPro" id="IPR029063">
    <property type="entry name" value="SAM-dependent_MTases_sf"/>
</dbReference>
<proteinExistence type="predicted"/>
<dbReference type="EMBL" id="CAADRA010000167">
    <property type="protein sequence ID" value="VFT79013.1"/>
    <property type="molecule type" value="Genomic_DNA"/>
</dbReference>
<dbReference type="GO" id="GO:0046872">
    <property type="term" value="F:metal ion binding"/>
    <property type="evidence" value="ECO:0007669"/>
    <property type="project" value="UniProtKB-KW"/>
</dbReference>
<evidence type="ECO:0000313" key="5">
    <source>
        <dbReference type="Proteomes" id="UP000332933"/>
    </source>
</evidence>
<dbReference type="Pfam" id="PF03492">
    <property type="entry name" value="Methyltransf_7"/>
    <property type="match status" value="1"/>
</dbReference>
<organism evidence="4 5">
    <name type="scientific">Aphanomyces stellatus</name>
    <dbReference type="NCBI Taxonomy" id="120398"/>
    <lineage>
        <taxon>Eukaryota</taxon>
        <taxon>Sar</taxon>
        <taxon>Stramenopiles</taxon>
        <taxon>Oomycota</taxon>
        <taxon>Saprolegniomycetes</taxon>
        <taxon>Saprolegniales</taxon>
        <taxon>Verrucalvaceae</taxon>
        <taxon>Aphanomyces</taxon>
    </lineage>
</organism>
<keyword evidence="5" id="KW-1185">Reference proteome</keyword>
<dbReference type="PANTHER" id="PTHR31009">
    <property type="entry name" value="S-ADENOSYL-L-METHIONINE:CARBOXYL METHYLTRANSFERASE FAMILY PROTEIN"/>
    <property type="match status" value="1"/>
</dbReference>
<reference evidence="3" key="2">
    <citation type="submission" date="2019-06" db="EMBL/GenBank/DDBJ databases">
        <title>Genomics analysis of Aphanomyces spp. identifies a new class of oomycete effector associated with host adaptation.</title>
        <authorList>
            <person name="Gaulin E."/>
        </authorList>
    </citation>
    <scope>NUCLEOTIDE SEQUENCE</scope>
    <source>
        <strain evidence="3">CBS 578.67</strain>
    </source>
</reference>
<dbReference type="AlphaFoldDB" id="A0A485K5Z1"/>
<evidence type="ECO:0000256" key="2">
    <source>
        <dbReference type="ARBA" id="ARBA00022842"/>
    </source>
</evidence>
<dbReference type="InterPro" id="IPR042086">
    <property type="entry name" value="MeTrfase_capping"/>
</dbReference>
<keyword evidence="2" id="KW-0460">Magnesium</keyword>